<feature type="compositionally biased region" description="Low complexity" evidence="1">
    <location>
        <begin position="62"/>
        <end position="84"/>
    </location>
</feature>
<feature type="compositionally biased region" description="Polar residues" evidence="1">
    <location>
        <begin position="1"/>
        <end position="11"/>
    </location>
</feature>
<accession>A0A8G1R2Z7</accession>
<evidence type="ECO:0000313" key="4">
    <source>
        <dbReference type="Proteomes" id="UP000249526"/>
    </source>
</evidence>
<organism evidence="3 4">
    <name type="scientific">Aspergillus piperis CBS 112811</name>
    <dbReference type="NCBI Taxonomy" id="1448313"/>
    <lineage>
        <taxon>Eukaryota</taxon>
        <taxon>Fungi</taxon>
        <taxon>Dikarya</taxon>
        <taxon>Ascomycota</taxon>
        <taxon>Pezizomycotina</taxon>
        <taxon>Eurotiomycetes</taxon>
        <taxon>Eurotiomycetidae</taxon>
        <taxon>Eurotiales</taxon>
        <taxon>Aspergillaceae</taxon>
        <taxon>Aspergillus</taxon>
        <taxon>Aspergillus subgen. Circumdati</taxon>
    </lineage>
</organism>
<dbReference type="Pfam" id="PF01426">
    <property type="entry name" value="BAH"/>
    <property type="match status" value="1"/>
</dbReference>
<feature type="compositionally biased region" description="Low complexity" evidence="1">
    <location>
        <begin position="123"/>
        <end position="134"/>
    </location>
</feature>
<dbReference type="InterPro" id="IPR001025">
    <property type="entry name" value="BAH_dom"/>
</dbReference>
<dbReference type="PANTHER" id="PTHR47672">
    <property type="entry name" value="E3 UBIQUITIN-PROTEIN LIGASE SNT2"/>
    <property type="match status" value="1"/>
</dbReference>
<dbReference type="GO" id="GO:0003682">
    <property type="term" value="F:chromatin binding"/>
    <property type="evidence" value="ECO:0007669"/>
    <property type="project" value="InterPro"/>
</dbReference>
<dbReference type="InterPro" id="IPR043151">
    <property type="entry name" value="BAH_sf"/>
</dbReference>
<keyword evidence="4" id="KW-1185">Reference proteome</keyword>
<dbReference type="CDD" id="cd04710">
    <property type="entry name" value="BAH_fungalPHD"/>
    <property type="match status" value="1"/>
</dbReference>
<dbReference type="AlphaFoldDB" id="A0A8G1R2Z7"/>
<dbReference type="InterPro" id="IPR029617">
    <property type="entry name" value="Snt2"/>
</dbReference>
<feature type="compositionally biased region" description="Low complexity" evidence="1">
    <location>
        <begin position="197"/>
        <end position="206"/>
    </location>
</feature>
<name>A0A8G1R2Z7_9EURO</name>
<dbReference type="GO" id="GO:0036205">
    <property type="term" value="P:histone catabolic process"/>
    <property type="evidence" value="ECO:0007669"/>
    <property type="project" value="TreeGrafter"/>
</dbReference>
<feature type="compositionally biased region" description="Polar residues" evidence="1">
    <location>
        <begin position="34"/>
        <end position="61"/>
    </location>
</feature>
<dbReference type="Proteomes" id="UP000249526">
    <property type="component" value="Unassembled WGS sequence"/>
</dbReference>
<evidence type="ECO:0000256" key="1">
    <source>
        <dbReference type="SAM" id="MobiDB-lite"/>
    </source>
</evidence>
<evidence type="ECO:0000313" key="3">
    <source>
        <dbReference type="EMBL" id="RAH58308.1"/>
    </source>
</evidence>
<dbReference type="GO" id="GO:0048189">
    <property type="term" value="C:Lid2 complex"/>
    <property type="evidence" value="ECO:0007669"/>
    <property type="project" value="TreeGrafter"/>
</dbReference>
<proteinExistence type="predicted"/>
<gene>
    <name evidence="3" type="ORF">BO85DRAFT_370128</name>
</gene>
<dbReference type="GeneID" id="37159352"/>
<dbReference type="PROSITE" id="PS51038">
    <property type="entry name" value="BAH"/>
    <property type="match status" value="1"/>
</dbReference>
<sequence>MAPDRSPSQKAPLNPGKPNSSSPSGTSRRMPTPGQASRTGSVEAPTPQSAATGNDLTSQPMAVSASASDVTATEPPSASTTPAPYGTRSRGRNAAPRPNYAEDRDIDVDLEIAQPVSKSAKRSSGVSGSFVNGVKADSEEPVSSATSRKSLTAVNGANGAAAAKDLIPGTSSFSAKFEEGAAPTSANSSSRKRKQPASSTTSNAASGNAAKKIFTTAPGLAYNPAETNMVSFESRGAYLKDGKLRADDGTTYAVNDHVYLICEPPGEPYYLARIMEFLPSKDAPSGPIEALRVNWYYRPRDIQRKVADTRLVFASMHSDTCPLTSLRGKCQIQHLSEITDIDTYRKTRDCFWYDKMFDRYIHRYYDVIPTSKVINVPGNVKKVLDERWKFVLVEIGRRKELTSAVKTCKRCSLYAARYADPYSYDGLIQSY</sequence>
<feature type="region of interest" description="Disordered" evidence="1">
    <location>
        <begin position="178"/>
        <end position="206"/>
    </location>
</feature>
<feature type="region of interest" description="Disordered" evidence="1">
    <location>
        <begin position="1"/>
        <end position="150"/>
    </location>
</feature>
<protein>
    <submittedName>
        <fullName evidence="3">BAH-domain-containing protein</fullName>
    </submittedName>
</protein>
<dbReference type="GO" id="GO:0004842">
    <property type="term" value="F:ubiquitin-protein transferase activity"/>
    <property type="evidence" value="ECO:0007669"/>
    <property type="project" value="TreeGrafter"/>
</dbReference>
<evidence type="ECO:0000259" key="2">
    <source>
        <dbReference type="PROSITE" id="PS51038"/>
    </source>
</evidence>
<dbReference type="FunFam" id="2.30.30.490:FF:000018">
    <property type="entry name" value="Lid2 complex component snt2"/>
    <property type="match status" value="1"/>
</dbReference>
<reference evidence="3 4" key="1">
    <citation type="submission" date="2018-02" db="EMBL/GenBank/DDBJ databases">
        <title>The genomes of Aspergillus section Nigri reveals drivers in fungal speciation.</title>
        <authorList>
            <consortium name="DOE Joint Genome Institute"/>
            <person name="Vesth T.C."/>
            <person name="Nybo J."/>
            <person name="Theobald S."/>
            <person name="Brandl J."/>
            <person name="Frisvad J.C."/>
            <person name="Nielsen K.F."/>
            <person name="Lyhne E.K."/>
            <person name="Kogle M.E."/>
            <person name="Kuo A."/>
            <person name="Riley R."/>
            <person name="Clum A."/>
            <person name="Nolan M."/>
            <person name="Lipzen A."/>
            <person name="Salamov A."/>
            <person name="Henrissat B."/>
            <person name="Wiebenga A."/>
            <person name="De vries R.P."/>
            <person name="Grigoriev I.V."/>
            <person name="Mortensen U.H."/>
            <person name="Andersen M.R."/>
            <person name="Baker S.E."/>
        </authorList>
    </citation>
    <scope>NUCLEOTIDE SEQUENCE [LARGE SCALE GENOMIC DNA]</scope>
    <source>
        <strain evidence="3 4">CBS 112811</strain>
    </source>
</reference>
<feature type="compositionally biased region" description="Low complexity" evidence="1">
    <location>
        <begin position="14"/>
        <end position="33"/>
    </location>
</feature>
<dbReference type="SMART" id="SM00439">
    <property type="entry name" value="BAH"/>
    <property type="match status" value="1"/>
</dbReference>
<dbReference type="EMBL" id="KZ825060">
    <property type="protein sequence ID" value="RAH58308.1"/>
    <property type="molecule type" value="Genomic_DNA"/>
</dbReference>
<feature type="compositionally biased region" description="Polar residues" evidence="1">
    <location>
        <begin position="141"/>
        <end position="150"/>
    </location>
</feature>
<dbReference type="RefSeq" id="XP_025516230.1">
    <property type="nucleotide sequence ID" value="XM_025655950.1"/>
</dbReference>
<dbReference type="Gene3D" id="2.30.30.490">
    <property type="match status" value="1"/>
</dbReference>
<feature type="domain" description="BAH" evidence="2">
    <location>
        <begin position="250"/>
        <end position="368"/>
    </location>
</feature>
<dbReference type="PANTHER" id="PTHR47672:SF1">
    <property type="entry name" value="E3 UBIQUITIN-PROTEIN LIGASE SNT2"/>
    <property type="match status" value="1"/>
</dbReference>